<dbReference type="AlphaFoldDB" id="A0A0D3J4N1"/>
<organism evidence="2 3">
    <name type="scientific">Emiliania huxleyi (strain CCMP1516)</name>
    <dbReference type="NCBI Taxonomy" id="280463"/>
    <lineage>
        <taxon>Eukaryota</taxon>
        <taxon>Haptista</taxon>
        <taxon>Haptophyta</taxon>
        <taxon>Prymnesiophyceae</taxon>
        <taxon>Isochrysidales</taxon>
        <taxon>Noelaerhabdaceae</taxon>
        <taxon>Emiliania</taxon>
    </lineage>
</organism>
<dbReference type="HOGENOM" id="CLU_1423911_0_0_1"/>
<dbReference type="Pfam" id="PF02826">
    <property type="entry name" value="2-Hacid_dh_C"/>
    <property type="match status" value="1"/>
</dbReference>
<evidence type="ECO:0000313" key="2">
    <source>
        <dbReference type="EnsemblProtists" id="EOD18466"/>
    </source>
</evidence>
<keyword evidence="3" id="KW-1185">Reference proteome</keyword>
<evidence type="ECO:0000259" key="1">
    <source>
        <dbReference type="Pfam" id="PF02826"/>
    </source>
</evidence>
<dbReference type="PaxDb" id="2903-EOD18466"/>
<evidence type="ECO:0000313" key="3">
    <source>
        <dbReference type="Proteomes" id="UP000013827"/>
    </source>
</evidence>
<dbReference type="GeneID" id="19046467"/>
<dbReference type="EnsemblProtists" id="EOD18466">
    <property type="protein sequence ID" value="EOD18466"/>
    <property type="gene ID" value="EMIHUDRAFT_308592"/>
</dbReference>
<dbReference type="KEGG" id="ehx:EMIHUDRAFT_308592"/>
<dbReference type="SUPFAM" id="SSF51735">
    <property type="entry name" value="NAD(P)-binding Rossmann-fold domains"/>
    <property type="match status" value="1"/>
</dbReference>
<dbReference type="RefSeq" id="XP_005770895.1">
    <property type="nucleotide sequence ID" value="XM_005770838.1"/>
</dbReference>
<dbReference type="InterPro" id="IPR006140">
    <property type="entry name" value="D-isomer_DH_NAD-bd"/>
</dbReference>
<accession>A0A0D3J4N1</accession>
<name>A0A0D3J4N1_EMIH1</name>
<reference evidence="2" key="2">
    <citation type="submission" date="2024-10" db="UniProtKB">
        <authorList>
            <consortium name="EnsemblProtists"/>
        </authorList>
    </citation>
    <scope>IDENTIFICATION</scope>
</reference>
<dbReference type="Proteomes" id="UP000013827">
    <property type="component" value="Unassembled WGS sequence"/>
</dbReference>
<protein>
    <recommendedName>
        <fullName evidence="1">D-isomer specific 2-hydroxyacid dehydrogenase NAD-binding domain-containing protein</fullName>
    </recommendedName>
</protein>
<reference evidence="3" key="1">
    <citation type="journal article" date="2013" name="Nature">
        <title>Pan genome of the phytoplankton Emiliania underpins its global distribution.</title>
        <authorList>
            <person name="Read B.A."/>
            <person name="Kegel J."/>
            <person name="Klute M.J."/>
            <person name="Kuo A."/>
            <person name="Lefebvre S.C."/>
            <person name="Maumus F."/>
            <person name="Mayer C."/>
            <person name="Miller J."/>
            <person name="Monier A."/>
            <person name="Salamov A."/>
            <person name="Young J."/>
            <person name="Aguilar M."/>
            <person name="Claverie J.M."/>
            <person name="Frickenhaus S."/>
            <person name="Gonzalez K."/>
            <person name="Herman E.K."/>
            <person name="Lin Y.C."/>
            <person name="Napier J."/>
            <person name="Ogata H."/>
            <person name="Sarno A.F."/>
            <person name="Shmutz J."/>
            <person name="Schroeder D."/>
            <person name="de Vargas C."/>
            <person name="Verret F."/>
            <person name="von Dassow P."/>
            <person name="Valentin K."/>
            <person name="Van de Peer Y."/>
            <person name="Wheeler G."/>
            <person name="Dacks J.B."/>
            <person name="Delwiche C.F."/>
            <person name="Dyhrman S.T."/>
            <person name="Glockner G."/>
            <person name="John U."/>
            <person name="Richards T."/>
            <person name="Worden A.Z."/>
            <person name="Zhang X."/>
            <person name="Grigoriev I.V."/>
            <person name="Allen A.E."/>
            <person name="Bidle K."/>
            <person name="Borodovsky M."/>
            <person name="Bowler C."/>
            <person name="Brownlee C."/>
            <person name="Cock J.M."/>
            <person name="Elias M."/>
            <person name="Gladyshev V.N."/>
            <person name="Groth M."/>
            <person name="Guda C."/>
            <person name="Hadaegh A."/>
            <person name="Iglesias-Rodriguez M.D."/>
            <person name="Jenkins J."/>
            <person name="Jones B.M."/>
            <person name="Lawson T."/>
            <person name="Leese F."/>
            <person name="Lindquist E."/>
            <person name="Lobanov A."/>
            <person name="Lomsadze A."/>
            <person name="Malik S.B."/>
            <person name="Marsh M.E."/>
            <person name="Mackinder L."/>
            <person name="Mock T."/>
            <person name="Mueller-Roeber B."/>
            <person name="Pagarete A."/>
            <person name="Parker M."/>
            <person name="Probert I."/>
            <person name="Quesneville H."/>
            <person name="Raines C."/>
            <person name="Rensing S.A."/>
            <person name="Riano-Pachon D.M."/>
            <person name="Richier S."/>
            <person name="Rokitta S."/>
            <person name="Shiraiwa Y."/>
            <person name="Soanes D.M."/>
            <person name="van der Giezen M."/>
            <person name="Wahlund T.M."/>
            <person name="Williams B."/>
            <person name="Wilson W."/>
            <person name="Wolfe G."/>
            <person name="Wurch L.L."/>
        </authorList>
    </citation>
    <scope>NUCLEOTIDE SEQUENCE</scope>
</reference>
<dbReference type="Gene3D" id="3.40.50.720">
    <property type="entry name" value="NAD(P)-binding Rossmann-like Domain"/>
    <property type="match status" value="2"/>
</dbReference>
<dbReference type="InterPro" id="IPR036291">
    <property type="entry name" value="NAD(P)-bd_dom_sf"/>
</dbReference>
<proteinExistence type="predicted"/>
<sequence>MAALGADVIATKRSGPFAPAPPGLRWLSDNNDELLREADVVVVAVPGSTSGLINATALGLMKPRALLVPIAAGAVDFAALEAVLNARPALRAVLDVWPSGCWDDDEASCGPPYGPRDWPGSPAFASLPNVVALPGLAMRDARFWADSAALAGANLRALAAGQPVQHVVRNATHSGRSPTGAAWQTSFLSLE</sequence>
<dbReference type="GO" id="GO:0051287">
    <property type="term" value="F:NAD binding"/>
    <property type="evidence" value="ECO:0007669"/>
    <property type="project" value="InterPro"/>
</dbReference>
<feature type="domain" description="D-isomer specific 2-hydroxyacid dehydrogenase NAD-binding" evidence="1">
    <location>
        <begin position="2"/>
        <end position="134"/>
    </location>
</feature>